<dbReference type="Proteomes" id="UP000005239">
    <property type="component" value="Unassembled WGS sequence"/>
</dbReference>
<sequence length="233" mass="25459">MTCVTPANDHTYFAKKDQLFPCLQEDSGIPTEAGSSSSSSRTSTAAATTSSVERDGGVKNMDKDFYGGATEGREGGRSMEGKWSRRMRGEQEASSFVESIRRNHRRDINVSLAGQLLLVTQVGSIDARGEGRGDEGRPTKKSTTRFNDFGGSKVRELIDFISTHQEPSAASLSRAQSAIVVVRVCGNTTTPPNLIVAQSASKQYNANEQELSNQKQVKRTSNRQLRRNIQLPE</sequence>
<keyword evidence="3" id="KW-1185">Reference proteome</keyword>
<reference evidence="2" key="2">
    <citation type="submission" date="2022-06" db="UniProtKB">
        <authorList>
            <consortium name="EnsemblMetazoa"/>
        </authorList>
    </citation>
    <scope>IDENTIFICATION</scope>
    <source>
        <strain evidence="2">PS312</strain>
    </source>
</reference>
<accession>A0A2A6C965</accession>
<feature type="compositionally biased region" description="Basic and acidic residues" evidence="1">
    <location>
        <begin position="52"/>
        <end position="91"/>
    </location>
</feature>
<name>A0A2A6C965_PRIPA</name>
<feature type="compositionally biased region" description="Basic residues" evidence="1">
    <location>
        <begin position="216"/>
        <end position="226"/>
    </location>
</feature>
<gene>
    <name evidence="2" type="primary">WBGene00281952</name>
</gene>
<feature type="region of interest" description="Disordered" evidence="1">
    <location>
        <begin position="206"/>
        <end position="233"/>
    </location>
</feature>
<reference evidence="3" key="1">
    <citation type="journal article" date="2008" name="Nat. Genet.">
        <title>The Pristionchus pacificus genome provides a unique perspective on nematode lifestyle and parasitism.</title>
        <authorList>
            <person name="Dieterich C."/>
            <person name="Clifton S.W."/>
            <person name="Schuster L.N."/>
            <person name="Chinwalla A."/>
            <person name="Delehaunty K."/>
            <person name="Dinkelacker I."/>
            <person name="Fulton L."/>
            <person name="Fulton R."/>
            <person name="Godfrey J."/>
            <person name="Minx P."/>
            <person name="Mitreva M."/>
            <person name="Roeseler W."/>
            <person name="Tian H."/>
            <person name="Witte H."/>
            <person name="Yang S.P."/>
            <person name="Wilson R.K."/>
            <person name="Sommer R.J."/>
        </authorList>
    </citation>
    <scope>NUCLEOTIDE SEQUENCE [LARGE SCALE GENOMIC DNA]</scope>
    <source>
        <strain evidence="3">PS312</strain>
    </source>
</reference>
<dbReference type="AlphaFoldDB" id="A0A2A6C965"/>
<proteinExistence type="predicted"/>
<evidence type="ECO:0000313" key="3">
    <source>
        <dbReference type="Proteomes" id="UP000005239"/>
    </source>
</evidence>
<evidence type="ECO:0000313" key="2">
    <source>
        <dbReference type="EnsemblMetazoa" id="PPA43583.1"/>
    </source>
</evidence>
<feature type="compositionally biased region" description="Polar residues" evidence="1">
    <location>
        <begin position="206"/>
        <end position="215"/>
    </location>
</feature>
<dbReference type="EnsemblMetazoa" id="PPA43583.1">
    <property type="protein sequence ID" value="PPA43583.1"/>
    <property type="gene ID" value="WBGene00281952"/>
</dbReference>
<protein>
    <submittedName>
        <fullName evidence="2">Uncharacterized protein</fullName>
    </submittedName>
</protein>
<accession>A0A8R1YYI8</accession>
<feature type="region of interest" description="Disordered" evidence="1">
    <location>
        <begin position="25"/>
        <end position="93"/>
    </location>
</feature>
<organism evidence="2 3">
    <name type="scientific">Pristionchus pacificus</name>
    <name type="common">Parasitic nematode worm</name>
    <dbReference type="NCBI Taxonomy" id="54126"/>
    <lineage>
        <taxon>Eukaryota</taxon>
        <taxon>Metazoa</taxon>
        <taxon>Ecdysozoa</taxon>
        <taxon>Nematoda</taxon>
        <taxon>Chromadorea</taxon>
        <taxon>Rhabditida</taxon>
        <taxon>Rhabditina</taxon>
        <taxon>Diplogasteromorpha</taxon>
        <taxon>Diplogasteroidea</taxon>
        <taxon>Neodiplogasteridae</taxon>
        <taxon>Pristionchus</taxon>
    </lineage>
</organism>
<feature type="compositionally biased region" description="Low complexity" evidence="1">
    <location>
        <begin position="33"/>
        <end position="51"/>
    </location>
</feature>
<evidence type="ECO:0000256" key="1">
    <source>
        <dbReference type="SAM" id="MobiDB-lite"/>
    </source>
</evidence>